<evidence type="ECO:0000256" key="2">
    <source>
        <dbReference type="ARBA" id="ARBA00022581"/>
    </source>
</evidence>
<organism evidence="8 9">
    <name type="scientific">ssRNA phage SRR5466725_3</name>
    <dbReference type="NCBI Taxonomy" id="2786422"/>
    <lineage>
        <taxon>Viruses</taxon>
        <taxon>Riboviria</taxon>
        <taxon>Orthornavirae</taxon>
        <taxon>Lenarviricota</taxon>
        <taxon>Leviviricetes</taxon>
        <taxon>Norzivirales</taxon>
        <taxon>Atkinsviridae</taxon>
        <taxon>Bahdevuvirus</taxon>
        <taxon>Bahdevuvirus limadaptatum</taxon>
    </lineage>
</organism>
<comment type="similarity">
    <text evidence="7">Belongs to the Leviviricetes maturation protein family.</text>
</comment>
<dbReference type="InterPro" id="IPR005563">
    <property type="entry name" value="A_protein"/>
</dbReference>
<keyword evidence="5" id="KW-1175">Viral attachment to host cell pilus</keyword>
<dbReference type="EMBL" id="BK014098">
    <property type="protein sequence ID" value="DAD52420.1"/>
    <property type="molecule type" value="Genomic_RNA"/>
</dbReference>
<evidence type="ECO:0000256" key="6">
    <source>
        <dbReference type="ARBA" id="ARBA00023296"/>
    </source>
</evidence>
<dbReference type="GO" id="GO:0044423">
    <property type="term" value="C:virion component"/>
    <property type="evidence" value="ECO:0007669"/>
    <property type="project" value="UniProtKB-KW"/>
</dbReference>
<dbReference type="GO" id="GO:0039666">
    <property type="term" value="P:virion attachment to host cell pilus"/>
    <property type="evidence" value="ECO:0007669"/>
    <property type="project" value="UniProtKB-KW"/>
</dbReference>
<sequence>MSSSSRTERVRFQTKFRQTINDVDAVPNYSETDTSSSVIVDNTFSNSGADLSKWRAIIDAGGSATNPVTASRTVATRTPFKASIRIKRKRVQGNPPGRIVYREEFTEHSKCYNSLVAPTAGTHIPEASADAVRAFVREVNNRLSPMQMGVTFGELNETLGLIRRPGQAIVSRMRTYLTQVKRDLRRNKHVSKRKKNEIVANTWLEYAFGWTPLINDAKDAGTAAAKVAAGIPNLLVRKRGTAEKSVTGNRLALGMSPAGSITFDITTKTSTKCYVYGKIRHDLGQPGDFPTAFGLTPSNILPTVWELVPWSFAVDYFTGVGDFISSMSFPTSSLQYYARSRLTRVRVATSNFAISGDPKEESLNLSVTTSYSPGQSAVYRDTFTRDANPSLLYLPQWQLPAAKTAYVNLAALIKLRLNH</sequence>
<proteinExistence type="inferred from homology"/>
<dbReference type="Proteomes" id="UP000678875">
    <property type="component" value="Segment"/>
</dbReference>
<keyword evidence="9" id="KW-1185">Reference proteome</keyword>
<accession>A0A8S5L4R8</accession>
<reference evidence="8" key="1">
    <citation type="submission" date="2020-09" db="EMBL/GenBank/DDBJ databases">
        <title>Leviviricetes taxonomy.</title>
        <authorList>
            <person name="Stockdale S.R."/>
            <person name="Callanan J."/>
            <person name="Adriaenssens E.M."/>
            <person name="Kuhn J.H."/>
            <person name="Rumnieks J."/>
            <person name="Shkoporov A."/>
            <person name="Draper L.A."/>
            <person name="Ross P."/>
            <person name="Hill C."/>
        </authorList>
    </citation>
    <scope>NUCLEOTIDE SEQUENCE</scope>
</reference>
<keyword evidence="6" id="KW-1160">Virus entry into host cell</keyword>
<protein>
    <submittedName>
        <fullName evidence="8">Maturation protein</fullName>
    </submittedName>
</protein>
<dbReference type="RefSeq" id="YP_010768699.1">
    <property type="nucleotide sequence ID" value="NC_073767.1"/>
</dbReference>
<comment type="subcellular location">
    <subcellularLocation>
        <location evidence="1">Virion</location>
    </subcellularLocation>
</comment>
<evidence type="ECO:0000256" key="7">
    <source>
        <dbReference type="ARBA" id="ARBA00035110"/>
    </source>
</evidence>
<evidence type="ECO:0000256" key="3">
    <source>
        <dbReference type="ARBA" id="ARBA00022804"/>
    </source>
</evidence>
<dbReference type="Pfam" id="PF03863">
    <property type="entry name" value="Phage_mat-A"/>
    <property type="match status" value="1"/>
</dbReference>
<dbReference type="KEGG" id="vg:80396866"/>
<dbReference type="GeneID" id="80396866"/>
<evidence type="ECO:0000313" key="8">
    <source>
        <dbReference type="EMBL" id="DAD52420.1"/>
    </source>
</evidence>
<keyword evidence="4" id="KW-0946">Virion</keyword>
<evidence type="ECO:0000256" key="5">
    <source>
        <dbReference type="ARBA" id="ARBA00023104"/>
    </source>
</evidence>
<evidence type="ECO:0000256" key="4">
    <source>
        <dbReference type="ARBA" id="ARBA00022844"/>
    </source>
</evidence>
<name>A0A8S5L4R8_9VIRU</name>
<evidence type="ECO:0000313" key="9">
    <source>
        <dbReference type="Proteomes" id="UP000678875"/>
    </source>
</evidence>
<keyword evidence="3" id="KW-1161">Viral attachment to host cell</keyword>
<keyword evidence="2" id="KW-0945">Host-virus interaction</keyword>
<gene>
    <name evidence="8" type="primary">SRR5466725_3_2</name>
</gene>
<evidence type="ECO:0000256" key="1">
    <source>
        <dbReference type="ARBA" id="ARBA00004328"/>
    </source>
</evidence>